<dbReference type="AlphaFoldDB" id="A0A7W6D6P7"/>
<evidence type="ECO:0000256" key="2">
    <source>
        <dbReference type="SAM" id="Phobius"/>
    </source>
</evidence>
<reference evidence="3 4" key="1">
    <citation type="submission" date="2020-08" db="EMBL/GenBank/DDBJ databases">
        <title>Genomic Encyclopedia of Type Strains, Phase IV (KMG-IV): sequencing the most valuable type-strain genomes for metagenomic binning, comparative biology and taxonomic classification.</title>
        <authorList>
            <person name="Goeker M."/>
        </authorList>
    </citation>
    <scope>NUCLEOTIDE SEQUENCE [LARGE SCALE GENOMIC DNA]</scope>
    <source>
        <strain evidence="3 4">DSM 100211</strain>
    </source>
</reference>
<gene>
    <name evidence="3" type="ORF">GGQ64_000386</name>
</gene>
<feature type="region of interest" description="Disordered" evidence="1">
    <location>
        <begin position="241"/>
        <end position="265"/>
    </location>
</feature>
<comment type="caution">
    <text evidence="3">The sequence shown here is derived from an EMBL/GenBank/DDBJ whole genome shotgun (WGS) entry which is preliminary data.</text>
</comment>
<feature type="transmembrane region" description="Helical" evidence="2">
    <location>
        <begin position="109"/>
        <end position="129"/>
    </location>
</feature>
<keyword evidence="2" id="KW-1133">Transmembrane helix</keyword>
<dbReference type="Proteomes" id="UP000574761">
    <property type="component" value="Unassembled WGS sequence"/>
</dbReference>
<accession>A0A7W6D6P7</accession>
<evidence type="ECO:0000313" key="3">
    <source>
        <dbReference type="EMBL" id="MBB3975210.1"/>
    </source>
</evidence>
<evidence type="ECO:0000313" key="4">
    <source>
        <dbReference type="Proteomes" id="UP000574761"/>
    </source>
</evidence>
<organism evidence="3 4">
    <name type="scientific">Mycoplana azooxidifex</name>
    <dbReference type="NCBI Taxonomy" id="1636188"/>
    <lineage>
        <taxon>Bacteria</taxon>
        <taxon>Pseudomonadati</taxon>
        <taxon>Pseudomonadota</taxon>
        <taxon>Alphaproteobacteria</taxon>
        <taxon>Hyphomicrobiales</taxon>
        <taxon>Rhizobiaceae</taxon>
        <taxon>Mycoplana</taxon>
    </lineage>
</organism>
<dbReference type="InterPro" id="IPR041916">
    <property type="entry name" value="Anti_sigma_zinc_sf"/>
</dbReference>
<dbReference type="Gene3D" id="1.10.10.1320">
    <property type="entry name" value="Anti-sigma factor, zinc-finger domain"/>
    <property type="match status" value="1"/>
</dbReference>
<protein>
    <recommendedName>
        <fullName evidence="5">Anti-sigma factor</fullName>
    </recommendedName>
</protein>
<evidence type="ECO:0008006" key="5">
    <source>
        <dbReference type="Google" id="ProtNLM"/>
    </source>
</evidence>
<evidence type="ECO:0000256" key="1">
    <source>
        <dbReference type="SAM" id="MobiDB-lite"/>
    </source>
</evidence>
<keyword evidence="2" id="KW-0812">Transmembrane</keyword>
<name>A0A7W6D6P7_9HYPH</name>
<dbReference type="RefSeq" id="WP_183798289.1">
    <property type="nucleotide sequence ID" value="NZ_JACIEE010000001.1"/>
</dbReference>
<keyword evidence="2" id="KW-0472">Membrane</keyword>
<keyword evidence="4" id="KW-1185">Reference proteome</keyword>
<proteinExistence type="predicted"/>
<sequence length="265" mass="27992">MTRTDFDDETLMAFADGELDEATSIELETALASDDALAARLAVFLDTRRTVADALKPLIDDEAPPRLAEAVARMVERAEGETGPDAQTGAPDNVVALHPQRRRPEPQRWFMQVAAGLVAVVAGVAGFAIGRSTDNGAPDANLNLAAALDSQASGRDVPLGTGTVLHVVSTFRDDHGELCREYQLNDRENSTLTIACRRGGEWLPRLALTSLQPADGYVPASSQETIDAYLASIHAGAPLSADEERAALSGDAENTTGENIGGQGE</sequence>
<dbReference type="EMBL" id="JACIEE010000001">
    <property type="protein sequence ID" value="MBB3975210.1"/>
    <property type="molecule type" value="Genomic_DNA"/>
</dbReference>